<dbReference type="OrthoDB" id="5967017at2759"/>
<gene>
    <name evidence="1" type="primary">AVEN_244127_1</name>
    <name evidence="1" type="ORF">TNCT_642621</name>
</gene>
<sequence>MVVETRVRDLVDEYPPTAENYNKCIDSLRVRFDRELLIEFYVRELLSLVPRMSQIPDLKGEITHRYDQLEPQLRSFEFIGMTSDKYAAMLLLLVESCIPENILRIWLRNPPGPTAEESYSQKLTQLLKFLKLEVED</sequence>
<dbReference type="Pfam" id="PF03564">
    <property type="entry name" value="DUF1759"/>
    <property type="match status" value="1"/>
</dbReference>
<accession>A0A8X6LSV3</accession>
<keyword evidence="2" id="KW-1185">Reference proteome</keyword>
<organism evidence="1 2">
    <name type="scientific">Trichonephila clavata</name>
    <name type="common">Joro spider</name>
    <name type="synonym">Nephila clavata</name>
    <dbReference type="NCBI Taxonomy" id="2740835"/>
    <lineage>
        <taxon>Eukaryota</taxon>
        <taxon>Metazoa</taxon>
        <taxon>Ecdysozoa</taxon>
        <taxon>Arthropoda</taxon>
        <taxon>Chelicerata</taxon>
        <taxon>Arachnida</taxon>
        <taxon>Araneae</taxon>
        <taxon>Araneomorphae</taxon>
        <taxon>Entelegynae</taxon>
        <taxon>Araneoidea</taxon>
        <taxon>Nephilidae</taxon>
        <taxon>Trichonephila</taxon>
    </lineage>
</organism>
<dbReference type="InterPro" id="IPR005312">
    <property type="entry name" value="DUF1759"/>
</dbReference>
<evidence type="ECO:0000313" key="1">
    <source>
        <dbReference type="EMBL" id="GFR20770.1"/>
    </source>
</evidence>
<evidence type="ECO:0000313" key="2">
    <source>
        <dbReference type="Proteomes" id="UP000887116"/>
    </source>
</evidence>
<dbReference type="EMBL" id="BMAO01037862">
    <property type="protein sequence ID" value="GFR20770.1"/>
    <property type="molecule type" value="Genomic_DNA"/>
</dbReference>
<dbReference type="Proteomes" id="UP000887116">
    <property type="component" value="Unassembled WGS sequence"/>
</dbReference>
<protein>
    <submittedName>
        <fullName evidence="1">Uncharacterized protein</fullName>
    </submittedName>
</protein>
<proteinExistence type="predicted"/>
<reference evidence="1" key="1">
    <citation type="submission" date="2020-07" db="EMBL/GenBank/DDBJ databases">
        <title>Multicomponent nature underlies the extraordinary mechanical properties of spider dragline silk.</title>
        <authorList>
            <person name="Kono N."/>
            <person name="Nakamura H."/>
            <person name="Mori M."/>
            <person name="Yoshida Y."/>
            <person name="Ohtoshi R."/>
            <person name="Malay A.D."/>
            <person name="Moran D.A.P."/>
            <person name="Tomita M."/>
            <person name="Numata K."/>
            <person name="Arakawa K."/>
        </authorList>
    </citation>
    <scope>NUCLEOTIDE SEQUENCE</scope>
</reference>
<name>A0A8X6LSV3_TRICU</name>
<dbReference type="AlphaFoldDB" id="A0A8X6LSV3"/>
<comment type="caution">
    <text evidence="1">The sequence shown here is derived from an EMBL/GenBank/DDBJ whole genome shotgun (WGS) entry which is preliminary data.</text>
</comment>